<accession>A0ABW4FRY1</accession>
<evidence type="ECO:0000313" key="2">
    <source>
        <dbReference type="EMBL" id="MFD1532739.1"/>
    </source>
</evidence>
<reference evidence="3" key="1">
    <citation type="journal article" date="2019" name="Int. J. Syst. Evol. Microbiol.">
        <title>The Global Catalogue of Microorganisms (GCM) 10K type strain sequencing project: providing services to taxonomists for standard genome sequencing and annotation.</title>
        <authorList>
            <consortium name="The Broad Institute Genomics Platform"/>
            <consortium name="The Broad Institute Genome Sequencing Center for Infectious Disease"/>
            <person name="Wu L."/>
            <person name="Ma J."/>
        </authorList>
    </citation>
    <scope>NUCLEOTIDE SEQUENCE [LARGE SCALE GENOMIC DNA]</scope>
    <source>
        <strain evidence="3">JCM 12165</strain>
    </source>
</reference>
<keyword evidence="3" id="KW-1185">Reference proteome</keyword>
<dbReference type="RefSeq" id="WP_343978434.1">
    <property type="nucleotide sequence ID" value="NZ_BAAAJG010000010.1"/>
</dbReference>
<sequence>MNDHDVDTLLRDRLEPFLGRDGPLRWSARPIETAAVWNFCEAVEDANPVYWDAEQAIASRFGRMIAPPQALMALNMAAWWLPDFLRERAEQREKELGPSPSSLVYDIVRELGFTTATNVTREEEYLEPFGPGDGRMGQTDRLVHVSDVKQTRVGRGVFLTTEIEYITEVDETVVAKARNVLLMYDGTSARRD</sequence>
<gene>
    <name evidence="2" type="ORF">ACFSCY_25275</name>
</gene>
<dbReference type="SUPFAM" id="SSF54637">
    <property type="entry name" value="Thioesterase/thiol ester dehydrase-isomerase"/>
    <property type="match status" value="1"/>
</dbReference>
<name>A0ABW4FRY1_9PSEU</name>
<evidence type="ECO:0000259" key="1">
    <source>
        <dbReference type="Pfam" id="PF13452"/>
    </source>
</evidence>
<dbReference type="InterPro" id="IPR029069">
    <property type="entry name" value="HotDog_dom_sf"/>
</dbReference>
<protein>
    <submittedName>
        <fullName evidence="2">MaoC family dehydratase N-terminal domain-containing protein</fullName>
    </submittedName>
</protein>
<comment type="caution">
    <text evidence="2">The sequence shown here is derived from an EMBL/GenBank/DDBJ whole genome shotgun (WGS) entry which is preliminary data.</text>
</comment>
<evidence type="ECO:0000313" key="3">
    <source>
        <dbReference type="Proteomes" id="UP001597145"/>
    </source>
</evidence>
<dbReference type="CDD" id="cd03441">
    <property type="entry name" value="R_hydratase_like"/>
    <property type="match status" value="1"/>
</dbReference>
<dbReference type="Pfam" id="PF13452">
    <property type="entry name" value="FAS1_DH_region"/>
    <property type="match status" value="1"/>
</dbReference>
<dbReference type="EMBL" id="JBHUCP010000019">
    <property type="protein sequence ID" value="MFD1532739.1"/>
    <property type="molecule type" value="Genomic_DNA"/>
</dbReference>
<organism evidence="2 3">
    <name type="scientific">Pseudonocardia aurantiaca</name>
    <dbReference type="NCBI Taxonomy" id="75290"/>
    <lineage>
        <taxon>Bacteria</taxon>
        <taxon>Bacillati</taxon>
        <taxon>Actinomycetota</taxon>
        <taxon>Actinomycetes</taxon>
        <taxon>Pseudonocardiales</taxon>
        <taxon>Pseudonocardiaceae</taxon>
        <taxon>Pseudonocardia</taxon>
    </lineage>
</organism>
<dbReference type="Proteomes" id="UP001597145">
    <property type="component" value="Unassembled WGS sequence"/>
</dbReference>
<feature type="domain" description="FAS1-like dehydratase" evidence="1">
    <location>
        <begin position="30"/>
        <end position="174"/>
    </location>
</feature>
<dbReference type="Gene3D" id="3.10.129.10">
    <property type="entry name" value="Hotdog Thioesterase"/>
    <property type="match status" value="1"/>
</dbReference>
<dbReference type="InterPro" id="IPR039569">
    <property type="entry name" value="FAS1-like_DH_region"/>
</dbReference>
<proteinExistence type="predicted"/>